<dbReference type="EMBL" id="JTDF01022244">
    <property type="protein sequence ID" value="KAF8560775.1"/>
    <property type="molecule type" value="Genomic_DNA"/>
</dbReference>
<keyword evidence="1" id="KW-0245">EGF-like domain</keyword>
<dbReference type="PANTHER" id="PTHR46513">
    <property type="entry name" value="VITELLOGENIN RECEPTOR-LIKE PROTEIN-RELATED-RELATED"/>
    <property type="match status" value="1"/>
</dbReference>
<evidence type="ECO:0000256" key="5">
    <source>
        <dbReference type="ARBA" id="ARBA00023180"/>
    </source>
</evidence>
<evidence type="ECO:0000256" key="4">
    <source>
        <dbReference type="ARBA" id="ARBA00023157"/>
    </source>
</evidence>
<evidence type="ECO:0000256" key="3">
    <source>
        <dbReference type="ARBA" id="ARBA00022737"/>
    </source>
</evidence>
<dbReference type="SUPFAM" id="SSF63825">
    <property type="entry name" value="YWTD domain"/>
    <property type="match status" value="1"/>
</dbReference>
<keyword evidence="4" id="KW-1015">Disulfide bond</keyword>
<name>A0A8T0CYR6_9TREM</name>
<protein>
    <recommendedName>
        <fullName evidence="10">EGF-like domain-containing protein</fullName>
    </recommendedName>
</protein>
<evidence type="ECO:0000256" key="7">
    <source>
        <dbReference type="SAM" id="Phobius"/>
    </source>
</evidence>
<dbReference type="Proteomes" id="UP000699462">
    <property type="component" value="Unassembled WGS sequence"/>
</dbReference>
<evidence type="ECO:0008006" key="10">
    <source>
        <dbReference type="Google" id="ProtNLM"/>
    </source>
</evidence>
<accession>A0A8T0CYR6</accession>
<evidence type="ECO:0000313" key="8">
    <source>
        <dbReference type="EMBL" id="KAF8560775.1"/>
    </source>
</evidence>
<dbReference type="InterPro" id="IPR011042">
    <property type="entry name" value="6-blade_b-propeller_TolB-like"/>
</dbReference>
<dbReference type="Pfam" id="PF00058">
    <property type="entry name" value="Ldl_recept_b"/>
    <property type="match status" value="1"/>
</dbReference>
<reference evidence="8 9" key="1">
    <citation type="submission" date="2019-07" db="EMBL/GenBank/DDBJ databases">
        <title>Annotation for the trematode Paragonimus westermani.</title>
        <authorList>
            <person name="Choi Y.-J."/>
        </authorList>
    </citation>
    <scope>NUCLEOTIDE SEQUENCE [LARGE SCALE GENOMIC DNA]</scope>
    <source>
        <strain evidence="8">180907_Pwestermani</strain>
    </source>
</reference>
<dbReference type="AlphaFoldDB" id="A0A8T0CYR6"/>
<proteinExistence type="predicted"/>
<feature type="non-terminal residue" evidence="8">
    <location>
        <position position="512"/>
    </location>
</feature>
<dbReference type="PANTHER" id="PTHR46513:SF13">
    <property type="entry name" value="EGF-LIKE DOMAIN-CONTAINING PROTEIN"/>
    <property type="match status" value="1"/>
</dbReference>
<keyword evidence="3" id="KW-0677">Repeat</keyword>
<keyword evidence="7" id="KW-0472">Membrane</keyword>
<organism evidence="8 9">
    <name type="scientific">Paragonimus westermani</name>
    <dbReference type="NCBI Taxonomy" id="34504"/>
    <lineage>
        <taxon>Eukaryota</taxon>
        <taxon>Metazoa</taxon>
        <taxon>Spiralia</taxon>
        <taxon>Lophotrochozoa</taxon>
        <taxon>Platyhelminthes</taxon>
        <taxon>Trematoda</taxon>
        <taxon>Digenea</taxon>
        <taxon>Plagiorchiida</taxon>
        <taxon>Troglotremata</taxon>
        <taxon>Troglotrematidae</taxon>
        <taxon>Paragonimus</taxon>
    </lineage>
</organism>
<feature type="transmembrane region" description="Helical" evidence="7">
    <location>
        <begin position="439"/>
        <end position="460"/>
    </location>
</feature>
<feature type="repeat" description="LDL-receptor class B" evidence="6">
    <location>
        <begin position="218"/>
        <end position="261"/>
    </location>
</feature>
<evidence type="ECO:0000256" key="2">
    <source>
        <dbReference type="ARBA" id="ARBA00022729"/>
    </source>
</evidence>
<dbReference type="OrthoDB" id="21182at2759"/>
<dbReference type="InterPro" id="IPR050778">
    <property type="entry name" value="Cueball_EGF_LRP_Nidogen"/>
</dbReference>
<sequence>LCTVIGGRVKCDCHPGYVRSPDNPRVCIAIGEIRILYVDNGQLYGRYLKETSPSRMLQIKINPNDLTEQVRWTHIHISHSRLNSLDRTLWSEMGDFDYSLKPSSDGSTQLSVIFAHNGEWSGLFGISARSNAESKMGSGMLALSSLWTLFVHGSSTSPRIIPHSFTIAFDWVHDLVYWTNGALRTIGVIDRKRGWRKTLAELPASSQPLGIVVDPRFGRLYWVNRGRTMAIEVMDMDGQNRRPLVTGNLVSPGSLSLDYERNELYWTDGRRGVVEAYDLRKRERRMVIQSNKYYPAWVAVFEDWVYWTDRKVKSLMRANKFTGSNVQNLFHLDNPLSFRIQHDLLRPNWVDRCAQNVCEHLCLPVPFRLTHNYSAPYACACADDWVAVEHKPNRCIRLSNNTQEKNHSTLNTDETFRQLRIKSSSPNGDIEEKSAPSTALIVLFIVVFASCSLGLSMACLGHYTYHKYVQGSVMERVVNGSIGSVELNRKTNSVNLLDVPEEAMLSQTNCNV</sequence>
<keyword evidence="7" id="KW-1133">Transmembrane helix</keyword>
<dbReference type="InterPro" id="IPR000033">
    <property type="entry name" value="LDLR_classB_rpt"/>
</dbReference>
<evidence type="ECO:0000313" key="9">
    <source>
        <dbReference type="Proteomes" id="UP000699462"/>
    </source>
</evidence>
<dbReference type="SMART" id="SM00135">
    <property type="entry name" value="LY"/>
    <property type="match status" value="4"/>
</dbReference>
<keyword evidence="9" id="KW-1185">Reference proteome</keyword>
<evidence type="ECO:0000256" key="1">
    <source>
        <dbReference type="ARBA" id="ARBA00022536"/>
    </source>
</evidence>
<dbReference type="Gene3D" id="2.120.10.30">
    <property type="entry name" value="TolB, C-terminal domain"/>
    <property type="match status" value="1"/>
</dbReference>
<dbReference type="PROSITE" id="PS51120">
    <property type="entry name" value="LDLRB"/>
    <property type="match status" value="1"/>
</dbReference>
<evidence type="ECO:0000256" key="6">
    <source>
        <dbReference type="PROSITE-ProRule" id="PRU00461"/>
    </source>
</evidence>
<gene>
    <name evidence="8" type="ORF">P879_04327</name>
</gene>
<keyword evidence="5" id="KW-0325">Glycoprotein</keyword>
<keyword evidence="7" id="KW-0812">Transmembrane</keyword>
<comment type="caution">
    <text evidence="8">The sequence shown here is derived from an EMBL/GenBank/DDBJ whole genome shotgun (WGS) entry which is preliminary data.</text>
</comment>
<dbReference type="FunFam" id="2.120.10.30:FF:000241">
    <property type="entry name" value="Low-density lipoprotein receptor-related protein 6"/>
    <property type="match status" value="1"/>
</dbReference>
<keyword evidence="2" id="KW-0732">Signal</keyword>